<accession>A0A0F9IMX3</accession>
<dbReference type="EMBL" id="LAZR01020527">
    <property type="protein sequence ID" value="KKL88577.1"/>
    <property type="molecule type" value="Genomic_DNA"/>
</dbReference>
<proteinExistence type="predicted"/>
<reference evidence="1" key="1">
    <citation type="journal article" date="2015" name="Nature">
        <title>Complex archaea that bridge the gap between prokaryotes and eukaryotes.</title>
        <authorList>
            <person name="Spang A."/>
            <person name="Saw J.H."/>
            <person name="Jorgensen S.L."/>
            <person name="Zaremba-Niedzwiedzka K."/>
            <person name="Martijn J."/>
            <person name="Lind A.E."/>
            <person name="van Eijk R."/>
            <person name="Schleper C."/>
            <person name="Guy L."/>
            <person name="Ettema T.J."/>
        </authorList>
    </citation>
    <scope>NUCLEOTIDE SEQUENCE</scope>
</reference>
<dbReference type="AlphaFoldDB" id="A0A0F9IMX3"/>
<evidence type="ECO:0000313" key="1">
    <source>
        <dbReference type="EMBL" id="KKL88577.1"/>
    </source>
</evidence>
<name>A0A0F9IMX3_9ZZZZ</name>
<sequence length="84" mass="9541">MNKQLKYKLFELSHHLYPDHFILINKLTAAVDLLGLRLGTVDLGTEDVGRRVVSVYGLSDHPRYVAVVWITTECGNLEANFELI</sequence>
<organism evidence="1">
    <name type="scientific">marine sediment metagenome</name>
    <dbReference type="NCBI Taxonomy" id="412755"/>
    <lineage>
        <taxon>unclassified sequences</taxon>
        <taxon>metagenomes</taxon>
        <taxon>ecological metagenomes</taxon>
    </lineage>
</organism>
<comment type="caution">
    <text evidence="1">The sequence shown here is derived from an EMBL/GenBank/DDBJ whole genome shotgun (WGS) entry which is preliminary data.</text>
</comment>
<protein>
    <submittedName>
        <fullName evidence="1">Uncharacterized protein</fullName>
    </submittedName>
</protein>
<gene>
    <name evidence="1" type="ORF">LCGC14_1923310</name>
</gene>